<reference evidence="3 4" key="1">
    <citation type="submission" date="2020-04" db="EMBL/GenBank/DDBJ databases">
        <title>Usitatibacter rugosus gen. nov., sp. nov. and Usitatibacter palustris sp. nov., novel members of Usitatibacteraceae fam. nov. within the order Nitrosomonadales isolated from soil.</title>
        <authorList>
            <person name="Huber K.J."/>
            <person name="Neumann-Schaal M."/>
            <person name="Geppert A."/>
            <person name="Luckner M."/>
            <person name="Wanner G."/>
            <person name="Overmann J."/>
        </authorList>
    </citation>
    <scope>NUCLEOTIDE SEQUENCE [LARGE SCALE GENOMIC DNA]</scope>
    <source>
        <strain evidence="3 4">0125_3</strain>
    </source>
</reference>
<feature type="domain" description="BON" evidence="2">
    <location>
        <begin position="98"/>
        <end position="165"/>
    </location>
</feature>
<evidence type="ECO:0000259" key="2">
    <source>
        <dbReference type="PROSITE" id="PS50914"/>
    </source>
</evidence>
<evidence type="ECO:0000313" key="3">
    <source>
        <dbReference type="EMBL" id="QJR12056.1"/>
    </source>
</evidence>
<dbReference type="AlphaFoldDB" id="A0A6M4GXS4"/>
<proteinExistence type="predicted"/>
<evidence type="ECO:0000313" key="4">
    <source>
        <dbReference type="Proteomes" id="UP000501534"/>
    </source>
</evidence>
<dbReference type="EMBL" id="CP053069">
    <property type="protein sequence ID" value="QJR12056.1"/>
    <property type="molecule type" value="Genomic_DNA"/>
</dbReference>
<dbReference type="PROSITE" id="PS50914">
    <property type="entry name" value="BON"/>
    <property type="match status" value="1"/>
</dbReference>
<name>A0A6M4GXS4_9PROT</name>
<dbReference type="Pfam" id="PF04972">
    <property type="entry name" value="BON"/>
    <property type="match status" value="1"/>
</dbReference>
<keyword evidence="1" id="KW-0732">Signal</keyword>
<dbReference type="KEGG" id="uru:DSM104443_03139"/>
<feature type="signal peptide" evidence="1">
    <location>
        <begin position="1"/>
        <end position="25"/>
    </location>
</feature>
<dbReference type="InterPro" id="IPR007055">
    <property type="entry name" value="BON_dom"/>
</dbReference>
<sequence>MKTHLKIRNAALVAALAAVTATAYATNEYVSAHSDTVVAPTETVVTTTTTTTIEPVAPVESLTTNETVVTTPATPAESAPLLNVPSTPITIEDRRMTLDERIQSDVMDKLAASPNISGKIGVESKDAVVTLTGYTSTSAQAYRAGRYAGSVEGVKYVQNDVRGRIGGSY</sequence>
<dbReference type="Proteomes" id="UP000501534">
    <property type="component" value="Chromosome"/>
</dbReference>
<protein>
    <recommendedName>
        <fullName evidence="2">BON domain-containing protein</fullName>
    </recommendedName>
</protein>
<dbReference type="RefSeq" id="WP_171093920.1">
    <property type="nucleotide sequence ID" value="NZ_CP053069.1"/>
</dbReference>
<keyword evidence="4" id="KW-1185">Reference proteome</keyword>
<organism evidence="3 4">
    <name type="scientific">Usitatibacter rugosus</name>
    <dbReference type="NCBI Taxonomy" id="2732067"/>
    <lineage>
        <taxon>Bacteria</taxon>
        <taxon>Pseudomonadati</taxon>
        <taxon>Pseudomonadota</taxon>
        <taxon>Betaproteobacteria</taxon>
        <taxon>Nitrosomonadales</taxon>
        <taxon>Usitatibacteraceae</taxon>
        <taxon>Usitatibacter</taxon>
    </lineage>
</organism>
<dbReference type="Gene3D" id="3.30.1340.30">
    <property type="match status" value="1"/>
</dbReference>
<feature type="chain" id="PRO_5026656887" description="BON domain-containing protein" evidence="1">
    <location>
        <begin position="26"/>
        <end position="169"/>
    </location>
</feature>
<evidence type="ECO:0000256" key="1">
    <source>
        <dbReference type="SAM" id="SignalP"/>
    </source>
</evidence>
<accession>A0A6M4GXS4</accession>
<gene>
    <name evidence="3" type="ORF">DSM104443_03139</name>
</gene>